<dbReference type="SUPFAM" id="SSF51182">
    <property type="entry name" value="RmlC-like cupins"/>
    <property type="match status" value="1"/>
</dbReference>
<comment type="subunit">
    <text evidence="1">Homodimer.</text>
</comment>
<dbReference type="InterPro" id="IPR011051">
    <property type="entry name" value="RmlC_Cupin_sf"/>
</dbReference>
<evidence type="ECO:0000256" key="3">
    <source>
        <dbReference type="ARBA" id="ARBA00023239"/>
    </source>
</evidence>
<reference evidence="5 6" key="1">
    <citation type="journal article" date="2020" name="ISME J.">
        <title>Comparative genomics reveals insights into cyanobacterial evolution and habitat adaptation.</title>
        <authorList>
            <person name="Chen M.Y."/>
            <person name="Teng W.K."/>
            <person name="Zhao L."/>
            <person name="Hu C.X."/>
            <person name="Zhou Y.K."/>
            <person name="Han B.P."/>
            <person name="Song L.R."/>
            <person name="Shu W.S."/>
        </authorList>
    </citation>
    <scope>NUCLEOTIDE SEQUENCE [LARGE SCALE GENOMIC DNA]</scope>
    <source>
        <strain evidence="5 6">FACHB-1050</strain>
    </source>
</reference>
<sequence length="167" mass="19165">MAIAHLPTQLTPQLITPENFQPYGQVIFPTDDSKQFDLNDAQLILSGIPRFYIMHLRKVGLRFHSLARHQQCTQCLGSLAGKEWFMVVAPASAPAEIDITQIATFRITGNCFIKLNAGTWHAGPLFEEEFIDFYNLELHDTNINDYEVCNLRKLYNLSFELQIRYLS</sequence>
<evidence type="ECO:0000256" key="4">
    <source>
        <dbReference type="ARBA" id="ARBA00047684"/>
    </source>
</evidence>
<accession>A0ABR8CC55</accession>
<proteinExistence type="predicted"/>
<dbReference type="Proteomes" id="UP000618445">
    <property type="component" value="Unassembled WGS sequence"/>
</dbReference>
<organism evidence="5 6">
    <name type="scientific">Phormidium tenue FACHB-1050</name>
    <dbReference type="NCBI Taxonomy" id="2692857"/>
    <lineage>
        <taxon>Bacteria</taxon>
        <taxon>Bacillati</taxon>
        <taxon>Cyanobacteriota</taxon>
        <taxon>Cyanophyceae</taxon>
        <taxon>Oscillatoriophycideae</taxon>
        <taxon>Oscillatoriales</taxon>
        <taxon>Oscillatoriaceae</taxon>
        <taxon>Phormidium</taxon>
    </lineage>
</organism>
<keyword evidence="6" id="KW-1185">Reference proteome</keyword>
<dbReference type="PANTHER" id="PTHR35721">
    <property type="entry name" value="UREIDOGLYCOLATE HYDROLASE"/>
    <property type="match status" value="1"/>
</dbReference>
<dbReference type="PANTHER" id="PTHR35721:SF1">
    <property type="entry name" value="UREIDOGLYCOLATE HYDROLASE"/>
    <property type="match status" value="1"/>
</dbReference>
<keyword evidence="3 5" id="KW-0456">Lyase</keyword>
<dbReference type="RefSeq" id="WP_190579150.1">
    <property type="nucleotide sequence ID" value="NZ_CAWPQU010000019.1"/>
</dbReference>
<dbReference type="InterPro" id="IPR024060">
    <property type="entry name" value="Ureidoglycolate_lyase_dom_sf"/>
</dbReference>
<evidence type="ECO:0000313" key="6">
    <source>
        <dbReference type="Proteomes" id="UP000618445"/>
    </source>
</evidence>
<evidence type="ECO:0000256" key="2">
    <source>
        <dbReference type="ARBA" id="ARBA00022631"/>
    </source>
</evidence>
<dbReference type="GO" id="GO:0016829">
    <property type="term" value="F:lyase activity"/>
    <property type="evidence" value="ECO:0007669"/>
    <property type="project" value="UniProtKB-KW"/>
</dbReference>
<comment type="caution">
    <text evidence="5">The sequence shown here is derived from an EMBL/GenBank/DDBJ whole genome shotgun (WGS) entry which is preliminary data.</text>
</comment>
<dbReference type="InterPro" id="IPR007247">
    <property type="entry name" value="Ureidogly_lyase"/>
</dbReference>
<gene>
    <name evidence="5" type="ORF">H6G05_15670</name>
</gene>
<protein>
    <submittedName>
        <fullName evidence="5">Ureidoglycolate lyase</fullName>
    </submittedName>
</protein>
<evidence type="ECO:0000256" key="1">
    <source>
        <dbReference type="ARBA" id="ARBA00011738"/>
    </source>
</evidence>
<name>A0ABR8CC55_9CYAN</name>
<comment type="catalytic activity">
    <reaction evidence="4">
        <text>(S)-ureidoglycolate = urea + glyoxylate</text>
        <dbReference type="Rhea" id="RHEA:11304"/>
        <dbReference type="ChEBI" id="CHEBI:16199"/>
        <dbReference type="ChEBI" id="CHEBI:36655"/>
        <dbReference type="ChEBI" id="CHEBI:57296"/>
        <dbReference type="EC" id="4.3.2.3"/>
    </reaction>
</comment>
<dbReference type="Gene3D" id="2.60.120.480">
    <property type="entry name" value="Ureidoglycolate hydrolase"/>
    <property type="match status" value="1"/>
</dbReference>
<evidence type="ECO:0000313" key="5">
    <source>
        <dbReference type="EMBL" id="MBD2318279.1"/>
    </source>
</evidence>
<dbReference type="Pfam" id="PF04115">
    <property type="entry name" value="Ureidogly_lyase"/>
    <property type="match status" value="1"/>
</dbReference>
<keyword evidence="2" id="KW-0659">Purine metabolism</keyword>
<dbReference type="EMBL" id="JACJQY010000026">
    <property type="protein sequence ID" value="MBD2318279.1"/>
    <property type="molecule type" value="Genomic_DNA"/>
</dbReference>